<dbReference type="FunFam" id="3.40.50.10990:FF:000001">
    <property type="entry name" value="Riboflavin biosynthesis protein RibBA"/>
    <property type="match status" value="1"/>
</dbReference>
<evidence type="ECO:0000256" key="5">
    <source>
        <dbReference type="ARBA" id="ARBA00012762"/>
    </source>
</evidence>
<evidence type="ECO:0000256" key="7">
    <source>
        <dbReference type="ARBA" id="ARBA00022723"/>
    </source>
</evidence>
<evidence type="ECO:0000256" key="3">
    <source>
        <dbReference type="ARBA" id="ARBA00005520"/>
    </source>
</evidence>
<dbReference type="GO" id="GO:0046872">
    <property type="term" value="F:metal ion binding"/>
    <property type="evidence" value="ECO:0007669"/>
    <property type="project" value="UniProtKB-KW"/>
</dbReference>
<comment type="cofactor">
    <cofactor evidence="1">
        <name>Zn(2+)</name>
        <dbReference type="ChEBI" id="CHEBI:29105"/>
    </cofactor>
</comment>
<evidence type="ECO:0000256" key="12">
    <source>
        <dbReference type="ARBA" id="ARBA00049295"/>
    </source>
</evidence>
<keyword evidence="6" id="KW-0686">Riboflavin biosynthesis</keyword>
<dbReference type="GO" id="GO:0009231">
    <property type="term" value="P:riboflavin biosynthetic process"/>
    <property type="evidence" value="ECO:0007669"/>
    <property type="project" value="UniProtKB-KW"/>
</dbReference>
<name>A0A7S0RNX8_9CHLO</name>
<dbReference type="NCBIfam" id="NF001591">
    <property type="entry name" value="PRK00393.1"/>
    <property type="match status" value="1"/>
</dbReference>
<keyword evidence="8" id="KW-0547">Nucleotide-binding</keyword>
<keyword evidence="9" id="KW-0378">Hydrolase</keyword>
<dbReference type="PANTHER" id="PTHR21327">
    <property type="entry name" value="GTP CYCLOHYDROLASE II-RELATED"/>
    <property type="match status" value="1"/>
</dbReference>
<dbReference type="Gene3D" id="3.40.50.10990">
    <property type="entry name" value="GTP cyclohydrolase II"/>
    <property type="match status" value="1"/>
</dbReference>
<organism evidence="15">
    <name type="scientific">Pyramimonas obovata</name>
    <dbReference type="NCBI Taxonomy" id="1411642"/>
    <lineage>
        <taxon>Eukaryota</taxon>
        <taxon>Viridiplantae</taxon>
        <taxon>Chlorophyta</taxon>
        <taxon>Pyramimonadophyceae</taxon>
        <taxon>Pyramimonadales</taxon>
        <taxon>Pyramimonadaceae</taxon>
        <taxon>Pyramimonas</taxon>
        <taxon>Pyramimonas incertae sedis</taxon>
    </lineage>
</organism>
<evidence type="ECO:0000256" key="10">
    <source>
        <dbReference type="ARBA" id="ARBA00022833"/>
    </source>
</evidence>
<evidence type="ECO:0000256" key="9">
    <source>
        <dbReference type="ARBA" id="ARBA00022801"/>
    </source>
</evidence>
<keyword evidence="10" id="KW-0862">Zinc</keyword>
<keyword evidence="7" id="KW-0479">Metal-binding</keyword>
<evidence type="ECO:0000256" key="13">
    <source>
        <dbReference type="SAM" id="MobiDB-lite"/>
    </source>
</evidence>
<evidence type="ECO:0000256" key="4">
    <source>
        <dbReference type="ARBA" id="ARBA00008976"/>
    </source>
</evidence>
<keyword evidence="11" id="KW-0342">GTP-binding</keyword>
<dbReference type="EMBL" id="HBFA01031924">
    <property type="protein sequence ID" value="CAD8682751.1"/>
    <property type="molecule type" value="Transcribed_RNA"/>
</dbReference>
<dbReference type="GO" id="GO:0003935">
    <property type="term" value="F:GTP cyclohydrolase II activity"/>
    <property type="evidence" value="ECO:0007669"/>
    <property type="project" value="UniProtKB-EC"/>
</dbReference>
<comment type="similarity">
    <text evidence="4">In the C-terminal section; belongs to the GTP cyclohydrolase II family.</text>
</comment>
<dbReference type="Pfam" id="PF00925">
    <property type="entry name" value="GTP_cyclohydro2"/>
    <property type="match status" value="1"/>
</dbReference>
<evidence type="ECO:0000256" key="8">
    <source>
        <dbReference type="ARBA" id="ARBA00022741"/>
    </source>
</evidence>
<evidence type="ECO:0000256" key="2">
    <source>
        <dbReference type="ARBA" id="ARBA00004853"/>
    </source>
</evidence>
<dbReference type="PANTHER" id="PTHR21327:SF47">
    <property type="entry name" value="GTP CYCLOHYDROLASE II DOMAIN-CONTAINING PROTEIN"/>
    <property type="match status" value="1"/>
</dbReference>
<comment type="pathway">
    <text evidence="2">Cofactor biosynthesis; riboflavin biosynthesis; 5-amino-6-(D-ribitylamino)uracil from GTP: step 1/4.</text>
</comment>
<gene>
    <name evidence="15" type="ORF">POBO1169_LOCUS16072</name>
</gene>
<dbReference type="SUPFAM" id="SSF142695">
    <property type="entry name" value="RibA-like"/>
    <property type="match status" value="1"/>
</dbReference>
<comment type="catalytic activity">
    <reaction evidence="12">
        <text>GTP + 4 H2O = 2,5-diamino-6-hydroxy-4-(5-phosphoribosylamino)-pyrimidine + formate + 2 phosphate + 3 H(+)</text>
        <dbReference type="Rhea" id="RHEA:23704"/>
        <dbReference type="ChEBI" id="CHEBI:15377"/>
        <dbReference type="ChEBI" id="CHEBI:15378"/>
        <dbReference type="ChEBI" id="CHEBI:15740"/>
        <dbReference type="ChEBI" id="CHEBI:37565"/>
        <dbReference type="ChEBI" id="CHEBI:43474"/>
        <dbReference type="ChEBI" id="CHEBI:58614"/>
        <dbReference type="EC" id="3.5.4.25"/>
    </reaction>
</comment>
<evidence type="ECO:0000259" key="14">
    <source>
        <dbReference type="Pfam" id="PF00925"/>
    </source>
</evidence>
<evidence type="ECO:0000256" key="11">
    <source>
        <dbReference type="ARBA" id="ARBA00023134"/>
    </source>
</evidence>
<dbReference type="CDD" id="cd00641">
    <property type="entry name" value="GTP_cyclohydro2"/>
    <property type="match status" value="1"/>
</dbReference>
<dbReference type="GO" id="GO:0005525">
    <property type="term" value="F:GTP binding"/>
    <property type="evidence" value="ECO:0007669"/>
    <property type="project" value="UniProtKB-KW"/>
</dbReference>
<feature type="region of interest" description="Disordered" evidence="13">
    <location>
        <begin position="17"/>
        <end position="43"/>
    </location>
</feature>
<reference evidence="15" key="1">
    <citation type="submission" date="2021-01" db="EMBL/GenBank/DDBJ databases">
        <authorList>
            <person name="Corre E."/>
            <person name="Pelletier E."/>
            <person name="Niang G."/>
            <person name="Scheremetjew M."/>
            <person name="Finn R."/>
            <person name="Kale V."/>
            <person name="Holt S."/>
            <person name="Cochrane G."/>
            <person name="Meng A."/>
            <person name="Brown T."/>
            <person name="Cohen L."/>
        </authorList>
    </citation>
    <scope>NUCLEOTIDE SEQUENCE</scope>
    <source>
        <strain evidence="15">CCMP722</strain>
    </source>
</reference>
<dbReference type="InterPro" id="IPR000926">
    <property type="entry name" value="RibA"/>
</dbReference>
<evidence type="ECO:0000256" key="6">
    <source>
        <dbReference type="ARBA" id="ARBA00022619"/>
    </source>
</evidence>
<dbReference type="EC" id="3.5.4.25" evidence="5"/>
<dbReference type="GO" id="GO:0005829">
    <property type="term" value="C:cytosol"/>
    <property type="evidence" value="ECO:0007669"/>
    <property type="project" value="TreeGrafter"/>
</dbReference>
<evidence type="ECO:0000313" key="15">
    <source>
        <dbReference type="EMBL" id="CAD8682751.1"/>
    </source>
</evidence>
<dbReference type="AlphaFoldDB" id="A0A7S0RNX8"/>
<dbReference type="GO" id="GO:0008686">
    <property type="term" value="F:3,4-dihydroxy-2-butanone-4-phosphate synthase activity"/>
    <property type="evidence" value="ECO:0007669"/>
    <property type="project" value="TreeGrafter"/>
</dbReference>
<comment type="similarity">
    <text evidence="3">In the N-terminal section; belongs to the DHBP synthase family.</text>
</comment>
<proteinExistence type="inferred from homology"/>
<accession>A0A7S0RNX8</accession>
<sequence>MADPIRLACPTLALCSPSSSTRAHSNHARVSLRAPATVRTHRPRSVTVRSAVFPDDSVAGPSVVGPTVVGPNCKLVYTKKKCDEDDVNCKVEVEEIQETQTDFIAETLLPTHGGHFRVRAYRHWVNGWPTEPLAIIFGDVEGRAEVPVRVHDACFTSEVLGSMKCDCAEQLNLALDYIRDNGPGIVVYLQQEGRGIGLANKIAAYSKQEGGLDTVDANRALGFPDDCREYTAVANMVKDLQLESIKLMTNNPRKLAKLAELGVEVAGRIPCLIDSNEVNDGYLKAKASRMDHLL</sequence>
<feature type="domain" description="GTP cyclohydrolase II" evidence="14">
    <location>
        <begin position="105"/>
        <end position="270"/>
    </location>
</feature>
<dbReference type="InterPro" id="IPR036144">
    <property type="entry name" value="RibA-like_sf"/>
</dbReference>
<protein>
    <recommendedName>
        <fullName evidence="5">GTP cyclohydrolase II</fullName>
        <ecNumber evidence="5">3.5.4.25</ecNumber>
    </recommendedName>
</protein>
<evidence type="ECO:0000256" key="1">
    <source>
        <dbReference type="ARBA" id="ARBA00001947"/>
    </source>
</evidence>
<dbReference type="InterPro" id="IPR032677">
    <property type="entry name" value="GTP_cyclohydro_II"/>
</dbReference>